<evidence type="ECO:0000259" key="7">
    <source>
        <dbReference type="PROSITE" id="PS51194"/>
    </source>
</evidence>
<feature type="domain" description="Helicase C-terminal" evidence="7">
    <location>
        <begin position="229"/>
        <end position="376"/>
    </location>
</feature>
<name>E4T2X8_PALPW</name>
<dbReference type="PANTHER" id="PTHR47959:SF1">
    <property type="entry name" value="ATP-DEPENDENT RNA HELICASE DBPA"/>
    <property type="match status" value="1"/>
</dbReference>
<evidence type="ECO:0000313" key="9">
    <source>
        <dbReference type="Proteomes" id="UP000008718"/>
    </source>
</evidence>
<evidence type="ECO:0000256" key="3">
    <source>
        <dbReference type="ARBA" id="ARBA00022806"/>
    </source>
</evidence>
<dbReference type="GO" id="GO:0016787">
    <property type="term" value="F:hydrolase activity"/>
    <property type="evidence" value="ECO:0007669"/>
    <property type="project" value="UniProtKB-KW"/>
</dbReference>
<dbReference type="Pfam" id="PF03880">
    <property type="entry name" value="DbpA"/>
    <property type="match status" value="1"/>
</dbReference>
<sequence>MILPYLCNMRNNIAQIDNTLKSMGIESLNAMQAATIAADEKDQDVILLSPTGSGKTLAYLIPLLLSLNPDIQKVQALVLVPTRELAQQIEQVWRSMSTGYKVNICFGGRPSNAEKRELAFPPAVLIGTPGRLQDHIERANFEIDAIRTLVLDEFDKSLEMGFTDQMEAIISRIPALNKRILTSATDAVAIPPFTGIQNPIRLDFSEKDRVLAGLKIFSIKGNNNDKMDLLYRLLCYLGNDSSLVFCNQRDTVEKVSAYLTNRKLKNEFFHGKLEQPERERALSKFRNGSCTTFISTDLASRGLDIPEIRNVIHFDVPVRNDEFIHRNGRTARMSTEGSAFVLLSATEDLPGFITPLPTPFALPLIASAPPKPEWATLYIGKGKKDKLSKMDVVGFMFKKGQLAKEELGMVEVKDYYSFVAIKIDKVNDVLRLAGNEKIKNMKTKIELAE</sequence>
<dbReference type="Proteomes" id="UP000008718">
    <property type="component" value="Chromosome"/>
</dbReference>
<keyword evidence="1" id="KW-0547">Nucleotide-binding</keyword>
<keyword evidence="2" id="KW-0378">Hydrolase</keyword>
<dbReference type="STRING" id="694427.Palpr_0922"/>
<dbReference type="InterPro" id="IPR011545">
    <property type="entry name" value="DEAD/DEAH_box_helicase_dom"/>
</dbReference>
<evidence type="ECO:0000256" key="1">
    <source>
        <dbReference type="ARBA" id="ARBA00022741"/>
    </source>
</evidence>
<gene>
    <name evidence="8" type="ordered locus">Palpr_0922</name>
</gene>
<dbReference type="InterPro" id="IPR001650">
    <property type="entry name" value="Helicase_C-like"/>
</dbReference>
<reference key="1">
    <citation type="submission" date="2010-11" db="EMBL/GenBank/DDBJ databases">
        <title>The complete genome of Paludibacter propionicigenes DSM 17365.</title>
        <authorList>
            <consortium name="US DOE Joint Genome Institute (JGI-PGF)"/>
            <person name="Lucas S."/>
            <person name="Copeland A."/>
            <person name="Lapidus A."/>
            <person name="Bruce D."/>
            <person name="Goodwin L."/>
            <person name="Pitluck S."/>
            <person name="Kyrpides N."/>
            <person name="Mavromatis K."/>
            <person name="Ivanova N."/>
            <person name="Munk A.C."/>
            <person name="Brettin T."/>
            <person name="Detter J.C."/>
            <person name="Han C."/>
            <person name="Tapia R."/>
            <person name="Land M."/>
            <person name="Hauser L."/>
            <person name="Markowitz V."/>
            <person name="Cheng J.-F."/>
            <person name="Hugenholtz P."/>
            <person name="Woyke T."/>
            <person name="Wu D."/>
            <person name="Gronow S."/>
            <person name="Wellnitz S."/>
            <person name="Brambilla E."/>
            <person name="Klenk H.-P."/>
            <person name="Eisen J.A."/>
        </authorList>
    </citation>
    <scope>NUCLEOTIDE SEQUENCE</scope>
    <source>
        <strain>WB4</strain>
    </source>
</reference>
<proteinExistence type="inferred from homology"/>
<dbReference type="SMART" id="SM00487">
    <property type="entry name" value="DEXDc"/>
    <property type="match status" value="1"/>
</dbReference>
<dbReference type="GO" id="GO:0005829">
    <property type="term" value="C:cytosol"/>
    <property type="evidence" value="ECO:0007669"/>
    <property type="project" value="TreeGrafter"/>
</dbReference>
<dbReference type="GO" id="GO:0005524">
    <property type="term" value="F:ATP binding"/>
    <property type="evidence" value="ECO:0007669"/>
    <property type="project" value="UniProtKB-KW"/>
</dbReference>
<dbReference type="Gene3D" id="3.40.50.300">
    <property type="entry name" value="P-loop containing nucleotide triphosphate hydrolases"/>
    <property type="match status" value="2"/>
</dbReference>
<protein>
    <submittedName>
        <fullName evidence="8">DEAD/DEAH box helicase domain protein</fullName>
    </submittedName>
</protein>
<dbReference type="InterPro" id="IPR005580">
    <property type="entry name" value="DbpA/CsdA_RNA-bd_dom"/>
</dbReference>
<dbReference type="Pfam" id="PF00270">
    <property type="entry name" value="DEAD"/>
    <property type="match status" value="1"/>
</dbReference>
<dbReference type="SMART" id="SM00490">
    <property type="entry name" value="HELICc"/>
    <property type="match status" value="1"/>
</dbReference>
<feature type="domain" description="Helicase ATP-binding" evidence="6">
    <location>
        <begin position="36"/>
        <end position="204"/>
    </location>
</feature>
<dbReference type="SUPFAM" id="SSF52540">
    <property type="entry name" value="P-loop containing nucleoside triphosphate hydrolases"/>
    <property type="match status" value="1"/>
</dbReference>
<dbReference type="Pfam" id="PF00271">
    <property type="entry name" value="Helicase_C"/>
    <property type="match status" value="1"/>
</dbReference>
<dbReference type="CDD" id="cd00268">
    <property type="entry name" value="DEADc"/>
    <property type="match status" value="1"/>
</dbReference>
<keyword evidence="4" id="KW-0067">ATP-binding</keyword>
<accession>E4T2X8</accession>
<dbReference type="InterPro" id="IPR044742">
    <property type="entry name" value="DEAD/DEAH_RhlB"/>
</dbReference>
<dbReference type="CDD" id="cd12252">
    <property type="entry name" value="RRM_DbpA"/>
    <property type="match status" value="1"/>
</dbReference>
<dbReference type="KEGG" id="ppn:Palpr_0922"/>
<evidence type="ECO:0000256" key="4">
    <source>
        <dbReference type="ARBA" id="ARBA00022840"/>
    </source>
</evidence>
<evidence type="ECO:0000256" key="2">
    <source>
        <dbReference type="ARBA" id="ARBA00022801"/>
    </source>
</evidence>
<comment type="similarity">
    <text evidence="5">Belongs to the DEAD box helicase family.</text>
</comment>
<dbReference type="PANTHER" id="PTHR47959">
    <property type="entry name" value="ATP-DEPENDENT RNA HELICASE RHLE-RELATED"/>
    <property type="match status" value="1"/>
</dbReference>
<dbReference type="EMBL" id="CP002345">
    <property type="protein sequence ID" value="ADQ79072.1"/>
    <property type="molecule type" value="Genomic_DNA"/>
</dbReference>
<dbReference type="AlphaFoldDB" id="E4T2X8"/>
<dbReference type="Gene3D" id="3.30.70.330">
    <property type="match status" value="1"/>
</dbReference>
<reference evidence="8 9" key="2">
    <citation type="journal article" date="2011" name="Stand. Genomic Sci.">
        <title>Complete genome sequence of Paludibacter propionicigenes type strain (WB4).</title>
        <authorList>
            <person name="Gronow S."/>
            <person name="Munk C."/>
            <person name="Lapidus A."/>
            <person name="Nolan M."/>
            <person name="Lucas S."/>
            <person name="Hammon N."/>
            <person name="Deshpande S."/>
            <person name="Cheng J.F."/>
            <person name="Tapia R."/>
            <person name="Han C."/>
            <person name="Goodwin L."/>
            <person name="Pitluck S."/>
            <person name="Liolios K."/>
            <person name="Ivanova N."/>
            <person name="Mavromatis K."/>
            <person name="Mikhailova N."/>
            <person name="Pati A."/>
            <person name="Chen A."/>
            <person name="Palaniappan K."/>
            <person name="Land M."/>
            <person name="Hauser L."/>
            <person name="Chang Y.J."/>
            <person name="Jeffries C.D."/>
            <person name="Brambilla E."/>
            <person name="Rohde M."/>
            <person name="Goker M."/>
            <person name="Detter J.C."/>
            <person name="Woyke T."/>
            <person name="Bristow J."/>
            <person name="Eisen J.A."/>
            <person name="Markowitz V."/>
            <person name="Hugenholtz P."/>
            <person name="Kyrpides N.C."/>
            <person name="Klenk H.P."/>
        </authorList>
    </citation>
    <scope>NUCLEOTIDE SEQUENCE [LARGE SCALE GENOMIC DNA]</scope>
    <source>
        <strain evidence="9">DSM 17365 / JCM 13257 / WB4</strain>
    </source>
</reference>
<dbReference type="PROSITE" id="PS51192">
    <property type="entry name" value="HELICASE_ATP_BIND_1"/>
    <property type="match status" value="1"/>
</dbReference>
<dbReference type="eggNOG" id="COG0513">
    <property type="taxonomic scope" value="Bacteria"/>
</dbReference>
<dbReference type="InterPro" id="IPR014001">
    <property type="entry name" value="Helicase_ATP-bd"/>
</dbReference>
<dbReference type="PROSITE" id="PS51194">
    <property type="entry name" value="HELICASE_CTER"/>
    <property type="match status" value="1"/>
</dbReference>
<keyword evidence="3 8" id="KW-0347">Helicase</keyword>
<dbReference type="HOGENOM" id="CLU_003041_1_3_10"/>
<evidence type="ECO:0000256" key="5">
    <source>
        <dbReference type="ARBA" id="ARBA00038437"/>
    </source>
</evidence>
<dbReference type="InterPro" id="IPR012677">
    <property type="entry name" value="Nucleotide-bd_a/b_plait_sf"/>
</dbReference>
<dbReference type="InterPro" id="IPR050079">
    <property type="entry name" value="DEAD_box_RNA_helicase"/>
</dbReference>
<dbReference type="GO" id="GO:0003676">
    <property type="term" value="F:nucleic acid binding"/>
    <property type="evidence" value="ECO:0007669"/>
    <property type="project" value="InterPro"/>
</dbReference>
<dbReference type="GO" id="GO:0003724">
    <property type="term" value="F:RNA helicase activity"/>
    <property type="evidence" value="ECO:0007669"/>
    <property type="project" value="TreeGrafter"/>
</dbReference>
<dbReference type="InterPro" id="IPR027417">
    <property type="entry name" value="P-loop_NTPase"/>
</dbReference>
<organism evidence="8 9">
    <name type="scientific">Paludibacter propionicigenes (strain DSM 17365 / JCM 13257 / WB4)</name>
    <dbReference type="NCBI Taxonomy" id="694427"/>
    <lineage>
        <taxon>Bacteria</taxon>
        <taxon>Pseudomonadati</taxon>
        <taxon>Bacteroidota</taxon>
        <taxon>Bacteroidia</taxon>
        <taxon>Bacteroidales</taxon>
        <taxon>Paludibacteraceae</taxon>
        <taxon>Paludibacter</taxon>
    </lineage>
</organism>
<keyword evidence="9" id="KW-1185">Reference proteome</keyword>
<evidence type="ECO:0000259" key="6">
    <source>
        <dbReference type="PROSITE" id="PS51192"/>
    </source>
</evidence>
<dbReference type="CDD" id="cd18787">
    <property type="entry name" value="SF2_C_DEAD"/>
    <property type="match status" value="1"/>
</dbReference>
<evidence type="ECO:0000313" key="8">
    <source>
        <dbReference type="EMBL" id="ADQ79072.1"/>
    </source>
</evidence>